<sequence length="406" mass="44310">MLADYDVQRNVMVPMRDGVALATDIYRPRSSGPLPVLLSRTTYGKDMVAATGLPFLQQDYAVAFQDCRGCFASEGSWTPFFCEADDGHDTIEWLAAQPWSSGAIGIFGGSYSAYVQWLAALARPPHLRAISAYVSPSGVNHSWVYGESGLYQLSLALPWAMLCLATAMQTGQAQAPGLEGCPSGLDVLRESMAVLIGQTSGTPMRDEADRRANALMARRPLADVPELATGAPWYLDWLTHDANAPFWRAVDPAALADQIEVPALQWGGWYDLFVEGGIRNFLAMRETGATPEARTGQRLVIGPWCHSFGHDRAGDLVFGQEALRNGPAMFGNGDLELRWFDHWIKGNAEHPLDTPPVRYFVLGANEWRSAETWPPRPPGVRPLHLGAGLDGTMRCAGGRPSPARSR</sequence>
<accession>A0AAD1D3V6</accession>
<dbReference type="KEGG" id="smic:SmB9_09640"/>
<evidence type="ECO:0000313" key="4">
    <source>
        <dbReference type="Proteomes" id="UP000275727"/>
    </source>
</evidence>
<dbReference type="PANTHER" id="PTHR43056:SF10">
    <property type="entry name" value="COCE_NOND FAMILY, PUTATIVE (AFU_ORTHOLOGUE AFUA_7G00600)-RELATED"/>
    <property type="match status" value="1"/>
</dbReference>
<feature type="domain" description="Xaa-Pro dipeptidyl-peptidase-like" evidence="2">
    <location>
        <begin position="17"/>
        <end position="307"/>
    </location>
</feature>
<gene>
    <name evidence="3" type="ORF">SmB9_09640</name>
</gene>
<dbReference type="InterPro" id="IPR000383">
    <property type="entry name" value="Xaa-Pro-like_dom"/>
</dbReference>
<dbReference type="AlphaFoldDB" id="A0AAD1D3V6"/>
<name>A0AAD1D3V6_SPHMI</name>
<dbReference type="InterPro" id="IPR050585">
    <property type="entry name" value="Xaa-Pro_dipeptidyl-ppase/CocE"/>
</dbReference>
<evidence type="ECO:0000259" key="2">
    <source>
        <dbReference type="Pfam" id="PF02129"/>
    </source>
</evidence>
<dbReference type="PANTHER" id="PTHR43056">
    <property type="entry name" value="PEPTIDASE S9 PROLYL OLIGOPEPTIDASE"/>
    <property type="match status" value="1"/>
</dbReference>
<evidence type="ECO:0000256" key="1">
    <source>
        <dbReference type="SAM" id="MobiDB-lite"/>
    </source>
</evidence>
<dbReference type="GO" id="GO:0016787">
    <property type="term" value="F:hydrolase activity"/>
    <property type="evidence" value="ECO:0007669"/>
    <property type="project" value="InterPro"/>
</dbReference>
<dbReference type="EMBL" id="AP018711">
    <property type="protein sequence ID" value="BBE33306.1"/>
    <property type="molecule type" value="Genomic_DNA"/>
</dbReference>
<dbReference type="InterPro" id="IPR005674">
    <property type="entry name" value="CocE/Ser_esterase"/>
</dbReference>
<feature type="region of interest" description="Disordered" evidence="1">
    <location>
        <begin position="373"/>
        <end position="406"/>
    </location>
</feature>
<protein>
    <recommendedName>
        <fullName evidence="2">Xaa-Pro dipeptidyl-peptidase-like domain-containing protein</fullName>
    </recommendedName>
</protein>
<dbReference type="Gene3D" id="3.40.50.1820">
    <property type="entry name" value="alpha/beta hydrolase"/>
    <property type="match status" value="1"/>
</dbReference>
<dbReference type="Pfam" id="PF02129">
    <property type="entry name" value="Peptidase_S15"/>
    <property type="match status" value="1"/>
</dbReference>
<dbReference type="NCBIfam" id="TIGR00976">
    <property type="entry name" value="CocE_NonD"/>
    <property type="match status" value="1"/>
</dbReference>
<organism evidence="3 4">
    <name type="scientific">Sphingosinicella microcystinivorans</name>
    <dbReference type="NCBI Taxonomy" id="335406"/>
    <lineage>
        <taxon>Bacteria</taxon>
        <taxon>Pseudomonadati</taxon>
        <taxon>Pseudomonadota</taxon>
        <taxon>Alphaproteobacteria</taxon>
        <taxon>Sphingomonadales</taxon>
        <taxon>Sphingosinicellaceae</taxon>
        <taxon>Sphingosinicella</taxon>
    </lineage>
</organism>
<dbReference type="Gene3D" id="1.10.3020.10">
    <property type="entry name" value="alpha-amino acid ester hydrolase ( Helical cap domain)"/>
    <property type="match status" value="1"/>
</dbReference>
<dbReference type="Proteomes" id="UP000275727">
    <property type="component" value="Chromosome"/>
</dbReference>
<evidence type="ECO:0000313" key="3">
    <source>
        <dbReference type="EMBL" id="BBE33306.1"/>
    </source>
</evidence>
<proteinExistence type="predicted"/>
<dbReference type="InterPro" id="IPR029058">
    <property type="entry name" value="AB_hydrolase_fold"/>
</dbReference>
<reference evidence="3 4" key="1">
    <citation type="submission" date="2018-06" db="EMBL/GenBank/DDBJ databases">
        <title>Complete Genome Sequence of the Microcystin-Degrading Bacterium Sphingosinicella microcystinivorans Strain B-9.</title>
        <authorList>
            <person name="Jin H."/>
            <person name="Nishizawa T."/>
            <person name="Guo Y."/>
            <person name="Nishizawa A."/>
            <person name="Park H."/>
            <person name="Kato H."/>
            <person name="Tsuji K."/>
            <person name="Harada K."/>
        </authorList>
    </citation>
    <scope>NUCLEOTIDE SEQUENCE [LARGE SCALE GENOMIC DNA]</scope>
    <source>
        <strain evidence="3 4">B9</strain>
    </source>
</reference>
<dbReference type="SUPFAM" id="SSF53474">
    <property type="entry name" value="alpha/beta-Hydrolases"/>
    <property type="match status" value="1"/>
</dbReference>